<feature type="binding site" evidence="11">
    <location>
        <position position="239"/>
    </location>
    <ligand>
        <name>FMN</name>
        <dbReference type="ChEBI" id="CHEBI:58210"/>
    </ligand>
</feature>
<feature type="binding site" evidence="11">
    <location>
        <position position="65"/>
    </location>
    <ligand>
        <name>substrate</name>
    </ligand>
</feature>
<evidence type="ECO:0000256" key="10">
    <source>
        <dbReference type="ARBA" id="ARBA00048639"/>
    </source>
</evidence>
<feature type="binding site" evidence="11">
    <location>
        <position position="170"/>
    </location>
    <ligand>
        <name>substrate</name>
    </ligand>
</feature>
<dbReference type="NCBIfam" id="NF003652">
    <property type="entry name" value="PRK05286.2-5"/>
    <property type="match status" value="1"/>
</dbReference>
<evidence type="ECO:0000259" key="12">
    <source>
        <dbReference type="Pfam" id="PF01180"/>
    </source>
</evidence>
<dbReference type="Pfam" id="PF01180">
    <property type="entry name" value="DHO_dh"/>
    <property type="match status" value="1"/>
</dbReference>
<dbReference type="GO" id="GO:0106430">
    <property type="term" value="F:dihydroorotate dehydrogenase (quinone) activity"/>
    <property type="evidence" value="ECO:0007669"/>
    <property type="project" value="UniProtKB-EC"/>
</dbReference>
<sequence length="359" mass="37748">MITAGWPLLRSVLGGVDPERAHDMTISALESVPMRAAPPDDPRLAVEAFGLRFPNPVGLAAGFDKDGRVPDPLLRMGFGFVEVGSITPKAQPGNPKPRIFRLPEAKGVINRLGFNNAGHQAALTRLSQRAGRPGIVGVNVGANKDALDRAADYAAGVRAFSTFASYLTINISSPNTPGLRDLQARDALDDLLARVMEAREEARIRRPVLLKLAPDLALDDLDDAVEVALARGVDGLIVSNTTITRPPGLTDAAMAEAGGLSGAPLFRRATWMLAQTARRTEGRVPLVGVGGVDSAETALAKLRAGASLVQLYTAMTYNGPGLIGEIKTGLLAAMEREAAPSITDFIGRDRDAIAAEGPG</sequence>
<dbReference type="Gene3D" id="3.20.20.70">
    <property type="entry name" value="Aldolase class I"/>
    <property type="match status" value="1"/>
</dbReference>
<keyword evidence="5 11" id="KW-0285">Flavoprotein</keyword>
<keyword evidence="8 11" id="KW-0560">Oxidoreductase</keyword>
<keyword evidence="9 11" id="KW-0472">Membrane</keyword>
<name>A0ABU4RNF5_9HYPH</name>
<comment type="subunit">
    <text evidence="11">Monomer.</text>
</comment>
<evidence type="ECO:0000256" key="11">
    <source>
        <dbReference type="HAMAP-Rule" id="MF_00225"/>
    </source>
</evidence>
<evidence type="ECO:0000256" key="7">
    <source>
        <dbReference type="ARBA" id="ARBA00022975"/>
    </source>
</evidence>
<evidence type="ECO:0000256" key="9">
    <source>
        <dbReference type="ARBA" id="ARBA00023136"/>
    </source>
</evidence>
<keyword evidence="7 11" id="KW-0665">Pyrimidine biosynthesis</keyword>
<evidence type="ECO:0000313" key="14">
    <source>
        <dbReference type="Proteomes" id="UP001274321"/>
    </source>
</evidence>
<dbReference type="CDD" id="cd04738">
    <property type="entry name" value="DHOD_2_like"/>
    <property type="match status" value="1"/>
</dbReference>
<feature type="binding site" evidence="11">
    <location>
        <position position="139"/>
    </location>
    <ligand>
        <name>FMN</name>
        <dbReference type="ChEBI" id="CHEBI:58210"/>
    </ligand>
</feature>
<comment type="function">
    <text evidence="1 11">Catalyzes the conversion of dihydroorotate to orotate with quinone as electron acceptor.</text>
</comment>
<dbReference type="PROSITE" id="PS00912">
    <property type="entry name" value="DHODEHASE_2"/>
    <property type="match status" value="1"/>
</dbReference>
<dbReference type="Proteomes" id="UP001274321">
    <property type="component" value="Unassembled WGS sequence"/>
</dbReference>
<feature type="active site" description="Nucleophile" evidence="11">
    <location>
        <position position="173"/>
    </location>
</feature>
<feature type="binding site" evidence="11">
    <location>
        <position position="175"/>
    </location>
    <ligand>
        <name>substrate</name>
    </ligand>
</feature>
<dbReference type="InterPro" id="IPR050074">
    <property type="entry name" value="DHO_dehydrogenase"/>
</dbReference>
<comment type="subcellular location">
    <subcellularLocation>
        <location evidence="11">Cell membrane</location>
        <topology evidence="11">Peripheral membrane protein</topology>
    </subcellularLocation>
    <subcellularLocation>
        <location evidence="2">Membrane</location>
    </subcellularLocation>
</comment>
<dbReference type="EC" id="1.3.5.2" evidence="11"/>
<evidence type="ECO:0000256" key="3">
    <source>
        <dbReference type="ARBA" id="ARBA00005161"/>
    </source>
</evidence>
<accession>A0ABU4RNF5</accession>
<comment type="caution">
    <text evidence="13">The sequence shown here is derived from an EMBL/GenBank/DDBJ whole genome shotgun (WGS) entry which is preliminary data.</text>
</comment>
<comment type="pathway">
    <text evidence="3 11">Pyrimidine metabolism; UMP biosynthesis via de novo pathway; orotate from (S)-dihydroorotate (quinone route): step 1/1.</text>
</comment>
<feature type="domain" description="Dihydroorotate dehydrogenase catalytic" evidence="12">
    <location>
        <begin position="44"/>
        <end position="334"/>
    </location>
</feature>
<evidence type="ECO:0000313" key="13">
    <source>
        <dbReference type="EMBL" id="MDX6806362.1"/>
    </source>
</evidence>
<feature type="binding site" evidence="11">
    <location>
        <begin position="61"/>
        <end position="65"/>
    </location>
    <ligand>
        <name>FMN</name>
        <dbReference type="ChEBI" id="CHEBI:58210"/>
    </ligand>
</feature>
<reference evidence="13 14" key="1">
    <citation type="submission" date="2023-11" db="EMBL/GenBank/DDBJ databases">
        <authorList>
            <person name="Bao R."/>
        </authorList>
    </citation>
    <scope>NUCLEOTIDE SEQUENCE [LARGE SCALE GENOMIC DNA]</scope>
    <source>
        <strain evidence="13 14">PJ23</strain>
    </source>
</reference>
<dbReference type="InterPro" id="IPR013785">
    <property type="entry name" value="Aldolase_TIM"/>
</dbReference>
<organism evidence="13 14">
    <name type="scientific">Terrihabitans rhizophilus</name>
    <dbReference type="NCBI Taxonomy" id="3092662"/>
    <lineage>
        <taxon>Bacteria</taxon>
        <taxon>Pseudomonadati</taxon>
        <taxon>Pseudomonadota</taxon>
        <taxon>Alphaproteobacteria</taxon>
        <taxon>Hyphomicrobiales</taxon>
        <taxon>Terrihabitans</taxon>
    </lineage>
</organism>
<evidence type="ECO:0000256" key="2">
    <source>
        <dbReference type="ARBA" id="ARBA00004370"/>
    </source>
</evidence>
<evidence type="ECO:0000256" key="4">
    <source>
        <dbReference type="ARBA" id="ARBA00005359"/>
    </source>
</evidence>
<feature type="binding site" evidence="11">
    <location>
        <begin position="312"/>
        <end position="313"/>
    </location>
    <ligand>
        <name>FMN</name>
        <dbReference type="ChEBI" id="CHEBI:58210"/>
    </ligand>
</feature>
<keyword evidence="14" id="KW-1185">Reference proteome</keyword>
<evidence type="ECO:0000256" key="1">
    <source>
        <dbReference type="ARBA" id="ARBA00003125"/>
    </source>
</evidence>
<feature type="binding site" evidence="11">
    <location>
        <position position="262"/>
    </location>
    <ligand>
        <name>FMN</name>
        <dbReference type="ChEBI" id="CHEBI:58210"/>
    </ligand>
</feature>
<comment type="similarity">
    <text evidence="4 11">Belongs to the dihydroorotate dehydrogenase family. Type 2 subfamily.</text>
</comment>
<comment type="cofactor">
    <cofactor evidence="11">
        <name>FMN</name>
        <dbReference type="ChEBI" id="CHEBI:58210"/>
    </cofactor>
    <text evidence="11">Binds 1 FMN per subunit.</text>
</comment>
<dbReference type="SUPFAM" id="SSF51395">
    <property type="entry name" value="FMN-linked oxidoreductases"/>
    <property type="match status" value="1"/>
</dbReference>
<evidence type="ECO:0000256" key="6">
    <source>
        <dbReference type="ARBA" id="ARBA00022643"/>
    </source>
</evidence>
<dbReference type="NCBIfam" id="NF003645">
    <property type="entry name" value="PRK05286.1-2"/>
    <property type="match status" value="1"/>
</dbReference>
<dbReference type="InterPro" id="IPR001295">
    <property type="entry name" value="Dihydroorotate_DH_CS"/>
</dbReference>
<feature type="binding site" evidence="11">
    <location>
        <position position="291"/>
    </location>
    <ligand>
        <name>FMN</name>
        <dbReference type="ChEBI" id="CHEBI:58210"/>
    </ligand>
</feature>
<dbReference type="HAMAP" id="MF_00225">
    <property type="entry name" value="DHO_dh_type2"/>
    <property type="match status" value="1"/>
</dbReference>
<dbReference type="InterPro" id="IPR005720">
    <property type="entry name" value="Dihydroorotate_DH_cat"/>
</dbReference>
<keyword evidence="11" id="KW-1003">Cell membrane</keyword>
<feature type="binding site" evidence="11">
    <location>
        <position position="211"/>
    </location>
    <ligand>
        <name>FMN</name>
        <dbReference type="ChEBI" id="CHEBI:58210"/>
    </ligand>
</feature>
<feature type="binding site" evidence="11">
    <location>
        <position position="170"/>
    </location>
    <ligand>
        <name>FMN</name>
        <dbReference type="ChEBI" id="CHEBI:58210"/>
    </ligand>
</feature>
<evidence type="ECO:0000256" key="8">
    <source>
        <dbReference type="ARBA" id="ARBA00023002"/>
    </source>
</evidence>
<dbReference type="RefSeq" id="WP_319844493.1">
    <property type="nucleotide sequence ID" value="NZ_JAXAFJ010000005.1"/>
</dbReference>
<dbReference type="NCBIfam" id="TIGR01036">
    <property type="entry name" value="pyrD_sub2"/>
    <property type="match status" value="1"/>
</dbReference>
<feature type="binding site" evidence="11">
    <location>
        <begin position="110"/>
        <end position="114"/>
    </location>
    <ligand>
        <name>substrate</name>
    </ligand>
</feature>
<feature type="binding site" evidence="11">
    <location>
        <position position="85"/>
    </location>
    <ligand>
        <name>FMN</name>
        <dbReference type="ChEBI" id="CHEBI:58210"/>
    </ligand>
</feature>
<dbReference type="InterPro" id="IPR005719">
    <property type="entry name" value="Dihydroorotate_DH_2"/>
</dbReference>
<comment type="catalytic activity">
    <reaction evidence="10 11">
        <text>(S)-dihydroorotate + a quinone = orotate + a quinol</text>
        <dbReference type="Rhea" id="RHEA:30187"/>
        <dbReference type="ChEBI" id="CHEBI:24646"/>
        <dbReference type="ChEBI" id="CHEBI:30839"/>
        <dbReference type="ChEBI" id="CHEBI:30864"/>
        <dbReference type="ChEBI" id="CHEBI:132124"/>
        <dbReference type="EC" id="1.3.5.2"/>
    </reaction>
</comment>
<protein>
    <recommendedName>
        <fullName evidence="11">Dihydroorotate dehydrogenase (quinone)</fullName>
        <ecNumber evidence="11">1.3.5.2</ecNumber>
    </recommendedName>
    <alternativeName>
        <fullName evidence="11">DHOdehase</fullName>
        <shortName evidence="11">DHOD</shortName>
        <shortName evidence="11">DHODase</shortName>
    </alternativeName>
    <alternativeName>
        <fullName evidence="11">Dihydroorotate oxidase</fullName>
    </alternativeName>
</protein>
<dbReference type="PANTHER" id="PTHR48109:SF4">
    <property type="entry name" value="DIHYDROOROTATE DEHYDROGENASE (QUINONE), MITOCHONDRIAL"/>
    <property type="match status" value="1"/>
</dbReference>
<gene>
    <name evidence="11" type="primary">pyrD</name>
    <name evidence="13" type="ORF">SCD90_09820</name>
</gene>
<dbReference type="PANTHER" id="PTHR48109">
    <property type="entry name" value="DIHYDROOROTATE DEHYDROGENASE (QUINONE), MITOCHONDRIAL-RELATED"/>
    <property type="match status" value="1"/>
</dbReference>
<feature type="binding site" evidence="11">
    <location>
        <begin position="240"/>
        <end position="241"/>
    </location>
    <ligand>
        <name>substrate</name>
    </ligand>
</feature>
<dbReference type="EMBL" id="JAXAFJ010000005">
    <property type="protein sequence ID" value="MDX6806362.1"/>
    <property type="molecule type" value="Genomic_DNA"/>
</dbReference>
<dbReference type="PROSITE" id="PS00911">
    <property type="entry name" value="DHODEHASE_1"/>
    <property type="match status" value="1"/>
</dbReference>
<evidence type="ECO:0000256" key="5">
    <source>
        <dbReference type="ARBA" id="ARBA00022630"/>
    </source>
</evidence>
<proteinExistence type="inferred from homology"/>
<keyword evidence="6 11" id="KW-0288">FMN</keyword>